<dbReference type="Proteomes" id="UP001302126">
    <property type="component" value="Unassembled WGS sequence"/>
</dbReference>
<dbReference type="InterPro" id="IPR023213">
    <property type="entry name" value="CAT-like_dom_sf"/>
</dbReference>
<proteinExistence type="predicted"/>
<dbReference type="EMBL" id="MU864625">
    <property type="protein sequence ID" value="KAK4182670.1"/>
    <property type="molecule type" value="Genomic_DNA"/>
</dbReference>
<dbReference type="AlphaFoldDB" id="A0AAN6WIR9"/>
<sequence>MAVVAYNPDAYNSLPSLHAASGQLKELDGESIVSGPIRQLFLNHGVHGRFGVVLLHKHWDIGPTERLVEYGHHSPAVVSAVPYEFGYFHENPRPTLGGEGDVQFLKEFGSFLAKHQLDRVLGLRDLDERDPKLNVEVTEGRANIMMPRGSVPESELIPAVWIFGLDDDDRCNCREYCYKDSKASPPPPSQPPTLALSRMSTKRFPAPSSLAPTKICALFWLYVTCVRLYAHHIRPSDNTHFSISVNIRSRLSPSLGIKRNGRNIGNLWLRVLAYDTVEYTVGHPSAPANTA</sequence>
<organism evidence="1 2">
    <name type="scientific">Podospora australis</name>
    <dbReference type="NCBI Taxonomy" id="1536484"/>
    <lineage>
        <taxon>Eukaryota</taxon>
        <taxon>Fungi</taxon>
        <taxon>Dikarya</taxon>
        <taxon>Ascomycota</taxon>
        <taxon>Pezizomycotina</taxon>
        <taxon>Sordariomycetes</taxon>
        <taxon>Sordariomycetidae</taxon>
        <taxon>Sordariales</taxon>
        <taxon>Podosporaceae</taxon>
        <taxon>Podospora</taxon>
    </lineage>
</organism>
<protein>
    <submittedName>
        <fullName evidence="1">Uncharacterized protein</fullName>
    </submittedName>
</protein>
<accession>A0AAN6WIR9</accession>
<gene>
    <name evidence="1" type="ORF">QBC35DRAFT_467917</name>
</gene>
<reference evidence="1" key="2">
    <citation type="submission" date="2023-05" db="EMBL/GenBank/DDBJ databases">
        <authorList>
            <consortium name="Lawrence Berkeley National Laboratory"/>
            <person name="Steindorff A."/>
            <person name="Hensen N."/>
            <person name="Bonometti L."/>
            <person name="Westerberg I."/>
            <person name="Brannstrom I.O."/>
            <person name="Guillou S."/>
            <person name="Cros-Aarteil S."/>
            <person name="Calhoun S."/>
            <person name="Haridas S."/>
            <person name="Kuo A."/>
            <person name="Mondo S."/>
            <person name="Pangilinan J."/>
            <person name="Riley R."/>
            <person name="Labutti K."/>
            <person name="Andreopoulos B."/>
            <person name="Lipzen A."/>
            <person name="Chen C."/>
            <person name="Yanf M."/>
            <person name="Daum C."/>
            <person name="Ng V."/>
            <person name="Clum A."/>
            <person name="Ohm R."/>
            <person name="Martin F."/>
            <person name="Silar P."/>
            <person name="Natvig D."/>
            <person name="Lalanne C."/>
            <person name="Gautier V."/>
            <person name="Ament-Velasquez S.L."/>
            <person name="Kruys A."/>
            <person name="Hutchinson M.I."/>
            <person name="Powell A.J."/>
            <person name="Barry K."/>
            <person name="Miller A.N."/>
            <person name="Grigoriev I.V."/>
            <person name="Debuchy R."/>
            <person name="Gladieux P."/>
            <person name="Thoren M.H."/>
            <person name="Johannesson H."/>
        </authorList>
    </citation>
    <scope>NUCLEOTIDE SEQUENCE</scope>
    <source>
        <strain evidence="1">PSN309</strain>
    </source>
</reference>
<evidence type="ECO:0000313" key="1">
    <source>
        <dbReference type="EMBL" id="KAK4182670.1"/>
    </source>
</evidence>
<evidence type="ECO:0000313" key="2">
    <source>
        <dbReference type="Proteomes" id="UP001302126"/>
    </source>
</evidence>
<dbReference type="Gene3D" id="3.30.559.10">
    <property type="entry name" value="Chloramphenicol acetyltransferase-like domain"/>
    <property type="match status" value="1"/>
</dbReference>
<comment type="caution">
    <text evidence="1">The sequence shown here is derived from an EMBL/GenBank/DDBJ whole genome shotgun (WGS) entry which is preliminary data.</text>
</comment>
<keyword evidence="2" id="KW-1185">Reference proteome</keyword>
<reference evidence="1" key="1">
    <citation type="journal article" date="2023" name="Mol. Phylogenet. Evol.">
        <title>Genome-scale phylogeny and comparative genomics of the fungal order Sordariales.</title>
        <authorList>
            <person name="Hensen N."/>
            <person name="Bonometti L."/>
            <person name="Westerberg I."/>
            <person name="Brannstrom I.O."/>
            <person name="Guillou S."/>
            <person name="Cros-Aarteil S."/>
            <person name="Calhoun S."/>
            <person name="Haridas S."/>
            <person name="Kuo A."/>
            <person name="Mondo S."/>
            <person name="Pangilinan J."/>
            <person name="Riley R."/>
            <person name="LaButti K."/>
            <person name="Andreopoulos B."/>
            <person name="Lipzen A."/>
            <person name="Chen C."/>
            <person name="Yan M."/>
            <person name="Daum C."/>
            <person name="Ng V."/>
            <person name="Clum A."/>
            <person name="Steindorff A."/>
            <person name="Ohm R.A."/>
            <person name="Martin F."/>
            <person name="Silar P."/>
            <person name="Natvig D.O."/>
            <person name="Lalanne C."/>
            <person name="Gautier V."/>
            <person name="Ament-Velasquez S.L."/>
            <person name="Kruys A."/>
            <person name="Hutchinson M.I."/>
            <person name="Powell A.J."/>
            <person name="Barry K."/>
            <person name="Miller A.N."/>
            <person name="Grigoriev I.V."/>
            <person name="Debuchy R."/>
            <person name="Gladieux P."/>
            <person name="Hiltunen Thoren M."/>
            <person name="Johannesson H."/>
        </authorList>
    </citation>
    <scope>NUCLEOTIDE SEQUENCE</scope>
    <source>
        <strain evidence="1">PSN309</strain>
    </source>
</reference>
<name>A0AAN6WIR9_9PEZI</name>